<name>A0A9P0MVX5_NEZVI</name>
<dbReference type="AlphaFoldDB" id="A0A9P0MVX5"/>
<organism evidence="1 2">
    <name type="scientific">Nezara viridula</name>
    <name type="common">Southern green stink bug</name>
    <name type="synonym">Cimex viridulus</name>
    <dbReference type="NCBI Taxonomy" id="85310"/>
    <lineage>
        <taxon>Eukaryota</taxon>
        <taxon>Metazoa</taxon>
        <taxon>Ecdysozoa</taxon>
        <taxon>Arthropoda</taxon>
        <taxon>Hexapoda</taxon>
        <taxon>Insecta</taxon>
        <taxon>Pterygota</taxon>
        <taxon>Neoptera</taxon>
        <taxon>Paraneoptera</taxon>
        <taxon>Hemiptera</taxon>
        <taxon>Heteroptera</taxon>
        <taxon>Panheteroptera</taxon>
        <taxon>Pentatomomorpha</taxon>
        <taxon>Pentatomoidea</taxon>
        <taxon>Pentatomidae</taxon>
        <taxon>Pentatominae</taxon>
        <taxon>Nezara</taxon>
    </lineage>
</organism>
<sequence>MQCKTKLILHPLSWLAIRRLISVNAEFLSPAWPVSIFVGGTRPTAQHF</sequence>
<dbReference type="Proteomes" id="UP001152798">
    <property type="component" value="Chromosome 6"/>
</dbReference>
<dbReference type="EMBL" id="OV725082">
    <property type="protein sequence ID" value="CAH1405581.1"/>
    <property type="molecule type" value="Genomic_DNA"/>
</dbReference>
<evidence type="ECO:0000313" key="2">
    <source>
        <dbReference type="Proteomes" id="UP001152798"/>
    </source>
</evidence>
<protein>
    <submittedName>
        <fullName evidence="1">Uncharacterized protein</fullName>
    </submittedName>
</protein>
<evidence type="ECO:0000313" key="1">
    <source>
        <dbReference type="EMBL" id="CAH1405581.1"/>
    </source>
</evidence>
<accession>A0A9P0MVX5</accession>
<gene>
    <name evidence="1" type="ORF">NEZAVI_LOCUS13759</name>
</gene>
<proteinExistence type="predicted"/>
<reference evidence="1" key="1">
    <citation type="submission" date="2022-01" db="EMBL/GenBank/DDBJ databases">
        <authorList>
            <person name="King R."/>
        </authorList>
    </citation>
    <scope>NUCLEOTIDE SEQUENCE</scope>
</reference>
<keyword evidence="2" id="KW-1185">Reference proteome</keyword>